<feature type="coiled-coil region" evidence="1">
    <location>
        <begin position="156"/>
        <end position="183"/>
    </location>
</feature>
<sequence>MPISENEEEFTMEHKQTKIKSLSSLCEISLMRNHLMLQNVANVPYRLVRNVLLKLKMEHLCKLEESNVLLIFEDEEAWVELLKKDFPMHVHDTYHRKRDEIVAFYADFVEKHDPPKLRDEELMRGFLRFAVRKEPATHKYKVPSRMLYFKYQEDMLRKQELSTQRLRMRMQEMQQEKEKKQIVPLDDPVYCERRTKAAARAGAGERSGLFAKSYKEHQKRQLHFKSGGYDAKSRPVKRLAFGGQVGRPAPSPAAPAPCAAPAPPVAAPAPLPATMQDTSQPKRSTPAVAPSARRKPTPEQNLFLKRRRPLPKPKTPPTPRAEPSVKRKPTVVKVNSTKIHRKNTKTSIFAAPSPQQQVLSQHSNTSSAYIFDQPRQG</sequence>
<dbReference type="GeneID" id="8290992"/>
<name>C5DD53_LACTC</name>
<dbReference type="RefSeq" id="XP_002552152.1">
    <property type="nucleotide sequence ID" value="XM_002552106.1"/>
</dbReference>
<evidence type="ECO:0000313" key="3">
    <source>
        <dbReference type="EMBL" id="CAR21714.1"/>
    </source>
</evidence>
<dbReference type="HOGENOM" id="CLU_062289_0_0_1"/>
<dbReference type="STRING" id="559295.C5DD53"/>
<dbReference type="GO" id="GO:0006368">
    <property type="term" value="P:transcription elongation by RNA polymerase II"/>
    <property type="evidence" value="ECO:0007669"/>
    <property type="project" value="InterPro"/>
</dbReference>
<dbReference type="Gene3D" id="6.10.250.3180">
    <property type="match status" value="1"/>
</dbReference>
<dbReference type="PANTHER" id="PTHR15141">
    <property type="entry name" value="TRANSCRIPTION ELONGATION FACTOR B POLYPEPTIDE 3"/>
    <property type="match status" value="1"/>
</dbReference>
<dbReference type="AlphaFoldDB" id="C5DD53"/>
<dbReference type="OMA" id="RMLYFKY"/>
<dbReference type="KEGG" id="lth:KLTH0B08382g"/>
<accession>C5DD53</accession>
<dbReference type="Pfam" id="PF06881">
    <property type="entry name" value="Elongin_A"/>
    <property type="match status" value="1"/>
</dbReference>
<feature type="compositionally biased region" description="Pro residues" evidence="2">
    <location>
        <begin position="249"/>
        <end position="271"/>
    </location>
</feature>
<dbReference type="InterPro" id="IPR010684">
    <property type="entry name" value="RNA_pol_II_trans_fac_SIII_A"/>
</dbReference>
<evidence type="ECO:0000256" key="1">
    <source>
        <dbReference type="SAM" id="Coils"/>
    </source>
</evidence>
<keyword evidence="1" id="KW-0175">Coiled coil</keyword>
<dbReference type="eggNOG" id="KOG2821">
    <property type="taxonomic scope" value="Eukaryota"/>
</dbReference>
<evidence type="ECO:0000256" key="2">
    <source>
        <dbReference type="SAM" id="MobiDB-lite"/>
    </source>
</evidence>
<dbReference type="FunCoup" id="C5DD53">
    <property type="interactions" value="111"/>
</dbReference>
<proteinExistence type="predicted"/>
<dbReference type="InterPro" id="IPR051870">
    <property type="entry name" value="Elongin-A_domain"/>
</dbReference>
<dbReference type="Proteomes" id="UP000002036">
    <property type="component" value="Chromosome B"/>
</dbReference>
<dbReference type="EMBL" id="CU928166">
    <property type="protein sequence ID" value="CAR21714.1"/>
    <property type="molecule type" value="Genomic_DNA"/>
</dbReference>
<evidence type="ECO:0000313" key="4">
    <source>
        <dbReference type="Proteomes" id="UP000002036"/>
    </source>
</evidence>
<keyword evidence="4" id="KW-1185">Reference proteome</keyword>
<dbReference type="InParanoid" id="C5DD53"/>
<reference evidence="3 4" key="1">
    <citation type="journal article" date="2009" name="Genome Res.">
        <title>Comparative genomics of protoploid Saccharomycetaceae.</title>
        <authorList>
            <consortium name="The Genolevures Consortium"/>
            <person name="Souciet J.-L."/>
            <person name="Dujon B."/>
            <person name="Gaillardin C."/>
            <person name="Johnston M."/>
            <person name="Baret P.V."/>
            <person name="Cliften P."/>
            <person name="Sherman D.J."/>
            <person name="Weissenbach J."/>
            <person name="Westhof E."/>
            <person name="Wincker P."/>
            <person name="Jubin C."/>
            <person name="Poulain J."/>
            <person name="Barbe V."/>
            <person name="Segurens B."/>
            <person name="Artiguenave F."/>
            <person name="Anthouard V."/>
            <person name="Vacherie B."/>
            <person name="Val M.-E."/>
            <person name="Fulton R.S."/>
            <person name="Minx P."/>
            <person name="Wilson R."/>
            <person name="Durrens P."/>
            <person name="Jean G."/>
            <person name="Marck C."/>
            <person name="Martin T."/>
            <person name="Nikolski M."/>
            <person name="Rolland T."/>
            <person name="Seret M.-L."/>
            <person name="Casaregola S."/>
            <person name="Despons L."/>
            <person name="Fairhead C."/>
            <person name="Fischer G."/>
            <person name="Lafontaine I."/>
            <person name="Leh V."/>
            <person name="Lemaire M."/>
            <person name="de Montigny J."/>
            <person name="Neuveglise C."/>
            <person name="Thierry A."/>
            <person name="Blanc-Lenfle I."/>
            <person name="Bleykasten C."/>
            <person name="Diffels J."/>
            <person name="Fritsch E."/>
            <person name="Frangeul L."/>
            <person name="Goeffon A."/>
            <person name="Jauniaux N."/>
            <person name="Kachouri-Lafond R."/>
            <person name="Payen C."/>
            <person name="Potier S."/>
            <person name="Pribylova L."/>
            <person name="Ozanne C."/>
            <person name="Richard G.-F."/>
            <person name="Sacerdot C."/>
            <person name="Straub M.-L."/>
            <person name="Talla E."/>
        </authorList>
    </citation>
    <scope>NUCLEOTIDE SEQUENCE [LARGE SCALE GENOMIC DNA]</scope>
    <source>
        <strain evidence="4">ATCC 56472 / CBS 6340 / NRRL Y-8284</strain>
    </source>
</reference>
<feature type="compositionally biased region" description="Polar residues" evidence="2">
    <location>
        <begin position="353"/>
        <end position="368"/>
    </location>
</feature>
<feature type="region of interest" description="Disordered" evidence="2">
    <location>
        <begin position="242"/>
        <end position="377"/>
    </location>
</feature>
<dbReference type="PANTHER" id="PTHR15141:SF76">
    <property type="entry name" value="TRANSCRIPTION ELONGATION FACTOR B POLYPEPTIDE 3"/>
    <property type="match status" value="1"/>
</dbReference>
<organism evidence="3 4">
    <name type="scientific">Lachancea thermotolerans (strain ATCC 56472 / CBS 6340 / NRRL Y-8284)</name>
    <name type="common">Yeast</name>
    <name type="synonym">Kluyveromyces thermotolerans</name>
    <dbReference type="NCBI Taxonomy" id="559295"/>
    <lineage>
        <taxon>Eukaryota</taxon>
        <taxon>Fungi</taxon>
        <taxon>Dikarya</taxon>
        <taxon>Ascomycota</taxon>
        <taxon>Saccharomycotina</taxon>
        <taxon>Saccharomycetes</taxon>
        <taxon>Saccharomycetales</taxon>
        <taxon>Saccharomycetaceae</taxon>
        <taxon>Lachancea</taxon>
    </lineage>
</organism>
<gene>
    <name evidence="3" type="ordered locus">KLTH0B08382g</name>
</gene>
<dbReference type="GO" id="GO:0070449">
    <property type="term" value="C:elongin complex"/>
    <property type="evidence" value="ECO:0007669"/>
    <property type="project" value="InterPro"/>
</dbReference>
<protein>
    <submittedName>
        <fullName evidence="3">KLTH0B08382p</fullName>
    </submittedName>
</protein>
<dbReference type="OrthoDB" id="21513at2759"/>